<sequence>MYKKTALLSSLFIAFSAFSTTAFADDGSVLHTDNKAVSVNPVINIGKHASSSATSVSTVDPFTGKIGKYEHYVAQYNTSSILKKIKKNDLEIARINHQMSALGGNASSSSMAGPHHGKSDDAENAMLLRQVSALRQQVSGLHAQFVAAEQAVAKKHAMDNAPQLVAIMGDSGDRSALIRIGHKVHSFRSNTTFGEYRVGKVGNDGVMVYGPSGGHYIRLSQVGAIGVIDAAAPMTKSQYGGGTGGTPMAGNTPNSAINARLLQESGVHVLPPRPGMPGKFGRFVR</sequence>
<evidence type="ECO:0000313" key="3">
    <source>
        <dbReference type="Proteomes" id="UP000234329"/>
    </source>
</evidence>
<feature type="signal peptide" evidence="1">
    <location>
        <begin position="1"/>
        <end position="24"/>
    </location>
</feature>
<name>A0A2I1DIR0_9PROT</name>
<reference evidence="2 3" key="1">
    <citation type="submission" date="2017-03" db="EMBL/GenBank/DDBJ databases">
        <title>Draft genime sequence of the acidophilic sulfur-oxidizing bacterium Acidithiobacillus sp. SH, isolated from seawater.</title>
        <authorList>
            <person name="Sharmin S."/>
            <person name="Tokuhisa M."/>
            <person name="Kanao T."/>
            <person name="Kamimura K."/>
        </authorList>
    </citation>
    <scope>NUCLEOTIDE SEQUENCE [LARGE SCALE GENOMIC DNA]</scope>
    <source>
        <strain evidence="2 3">SH</strain>
    </source>
</reference>
<comment type="caution">
    <text evidence="2">The sequence shown here is derived from an EMBL/GenBank/DDBJ whole genome shotgun (WGS) entry which is preliminary data.</text>
</comment>
<keyword evidence="3" id="KW-1185">Reference proteome</keyword>
<dbReference type="InParanoid" id="A0A2I1DIR0"/>
<dbReference type="EMBL" id="MXAV01000051">
    <property type="protein sequence ID" value="PKY09762.1"/>
    <property type="molecule type" value="Genomic_DNA"/>
</dbReference>
<protein>
    <submittedName>
        <fullName evidence="2">Uncharacterized protein</fullName>
    </submittedName>
</protein>
<dbReference type="OrthoDB" id="10000876at2"/>
<organism evidence="2 3">
    <name type="scientific">Acidithiobacillus marinus</name>
    <dbReference type="NCBI Taxonomy" id="187490"/>
    <lineage>
        <taxon>Bacteria</taxon>
        <taxon>Pseudomonadati</taxon>
        <taxon>Pseudomonadota</taxon>
        <taxon>Acidithiobacillia</taxon>
        <taxon>Acidithiobacillales</taxon>
        <taxon>Acidithiobacillaceae</taxon>
        <taxon>Acidithiobacillus</taxon>
    </lineage>
</organism>
<dbReference type="Proteomes" id="UP000234329">
    <property type="component" value="Unassembled WGS sequence"/>
</dbReference>
<keyword evidence="1" id="KW-0732">Signal</keyword>
<dbReference type="AlphaFoldDB" id="A0A2I1DIR0"/>
<proteinExistence type="predicted"/>
<gene>
    <name evidence="2" type="ORF">B1757_13255</name>
</gene>
<accession>A0A2I1DIR0</accession>
<feature type="chain" id="PRO_5014175043" evidence="1">
    <location>
        <begin position="25"/>
        <end position="285"/>
    </location>
</feature>
<evidence type="ECO:0000256" key="1">
    <source>
        <dbReference type="SAM" id="SignalP"/>
    </source>
</evidence>
<dbReference type="RefSeq" id="WP_101538781.1">
    <property type="nucleotide sequence ID" value="NZ_MXAV01000051.1"/>
</dbReference>
<evidence type="ECO:0000313" key="2">
    <source>
        <dbReference type="EMBL" id="PKY09762.1"/>
    </source>
</evidence>